<dbReference type="GO" id="GO:0003729">
    <property type="term" value="F:mRNA binding"/>
    <property type="evidence" value="ECO:0007669"/>
    <property type="project" value="TreeGrafter"/>
</dbReference>
<dbReference type="Pfam" id="PF22706">
    <property type="entry name" value="Tex_central_region"/>
    <property type="match status" value="1"/>
</dbReference>
<sequence>MNKEHLEIITDELIISAKQIENTARLLEEGATVPFLSRYRKEATGSLDEVQITAIKEQLAKLKEADKRRESIINSIEKQGKLSDELKAQLENTYVLTELEDIYLPYKIKRKTRALIAREKGLEPLAMIIMKQQESNIYEKVKSFINEKVPTIEDALQGARDIISEWINENQPARNKIRKLFSKEALIKSKVAKNKEEEGIKYKDYFNYEERLNRCPSHRLLAIRRGEKEGFLRVSMAPPQDCALRSLENIFIKGNNEASEQVCLAIKDSYQRLLKPSIETEFANNSKEKAD</sequence>
<organism evidence="3">
    <name type="scientific">marine sediment metagenome</name>
    <dbReference type="NCBI Taxonomy" id="412755"/>
    <lineage>
        <taxon>unclassified sequences</taxon>
        <taxon>metagenomes</taxon>
        <taxon>ecological metagenomes</taxon>
    </lineage>
</organism>
<dbReference type="FunFam" id="1.10.10.650:FF:000001">
    <property type="entry name" value="S1 RNA-binding domain 1"/>
    <property type="match status" value="1"/>
</dbReference>
<proteinExistence type="predicted"/>
<dbReference type="InterPro" id="IPR023323">
    <property type="entry name" value="Tex-like_dom_sf"/>
</dbReference>
<dbReference type="PANTHER" id="PTHR10724:SF10">
    <property type="entry name" value="S1 RNA-BINDING DOMAIN-CONTAINING PROTEIN 1"/>
    <property type="match status" value="1"/>
</dbReference>
<dbReference type="InterPro" id="IPR023319">
    <property type="entry name" value="Tex-like_HTH_dom_sf"/>
</dbReference>
<evidence type="ECO:0000313" key="3">
    <source>
        <dbReference type="EMBL" id="GAI31716.1"/>
    </source>
</evidence>
<dbReference type="EMBL" id="BARV01015577">
    <property type="protein sequence ID" value="GAI31716.1"/>
    <property type="molecule type" value="Genomic_DNA"/>
</dbReference>
<dbReference type="GO" id="GO:0003735">
    <property type="term" value="F:structural constituent of ribosome"/>
    <property type="evidence" value="ECO:0007669"/>
    <property type="project" value="TreeGrafter"/>
</dbReference>
<evidence type="ECO:0000259" key="2">
    <source>
        <dbReference type="Pfam" id="PF22706"/>
    </source>
</evidence>
<name>X1NNC3_9ZZZZ</name>
<dbReference type="InterPro" id="IPR050437">
    <property type="entry name" value="Ribos_protein_bS1-like"/>
</dbReference>
<dbReference type="InterPro" id="IPR055179">
    <property type="entry name" value="Tex-like_central_region"/>
</dbReference>
<comment type="caution">
    <text evidence="3">The sequence shown here is derived from an EMBL/GenBank/DDBJ whole genome shotgun (WGS) entry which is preliminary data.</text>
</comment>
<reference evidence="3" key="1">
    <citation type="journal article" date="2014" name="Front. Microbiol.">
        <title>High frequency of phylogenetically diverse reductive dehalogenase-homologous genes in deep subseafloor sedimentary metagenomes.</title>
        <authorList>
            <person name="Kawai M."/>
            <person name="Futagami T."/>
            <person name="Toyoda A."/>
            <person name="Takaki Y."/>
            <person name="Nishi S."/>
            <person name="Hori S."/>
            <person name="Arai W."/>
            <person name="Tsubouchi T."/>
            <person name="Morono Y."/>
            <person name="Uchiyama I."/>
            <person name="Ito T."/>
            <person name="Fujiyama A."/>
            <person name="Inagaki F."/>
            <person name="Takami H."/>
        </authorList>
    </citation>
    <scope>NUCLEOTIDE SEQUENCE</scope>
    <source>
        <strain evidence="3">Expedition CK06-06</strain>
    </source>
</reference>
<dbReference type="InterPro" id="IPR018974">
    <property type="entry name" value="Tex-like_N"/>
</dbReference>
<dbReference type="Gene3D" id="1.10.10.650">
    <property type="entry name" value="RuvA domain 2-like"/>
    <property type="match status" value="1"/>
</dbReference>
<dbReference type="AlphaFoldDB" id="X1NNC3"/>
<gene>
    <name evidence="3" type="ORF">S06H3_26901</name>
</gene>
<protein>
    <submittedName>
        <fullName evidence="3">Uncharacterized protein</fullName>
    </submittedName>
</protein>
<feature type="domain" description="Tex-like protein N-terminal" evidence="1">
    <location>
        <begin position="4"/>
        <end position="77"/>
    </location>
</feature>
<evidence type="ECO:0000259" key="1">
    <source>
        <dbReference type="Pfam" id="PF09371"/>
    </source>
</evidence>
<dbReference type="Gene3D" id="1.10.3500.10">
    <property type="entry name" value="Tex N-terminal region-like"/>
    <property type="match status" value="1"/>
</dbReference>
<dbReference type="SUPFAM" id="SSF158832">
    <property type="entry name" value="Tex N-terminal region-like"/>
    <property type="match status" value="1"/>
</dbReference>
<dbReference type="Pfam" id="PF09371">
    <property type="entry name" value="Tex_N"/>
    <property type="match status" value="1"/>
</dbReference>
<dbReference type="PANTHER" id="PTHR10724">
    <property type="entry name" value="30S RIBOSOMAL PROTEIN S1"/>
    <property type="match status" value="1"/>
</dbReference>
<dbReference type="GO" id="GO:0006412">
    <property type="term" value="P:translation"/>
    <property type="evidence" value="ECO:0007669"/>
    <property type="project" value="TreeGrafter"/>
</dbReference>
<feature type="domain" description="Tex-like central region" evidence="2">
    <location>
        <begin position="139"/>
        <end position="290"/>
    </location>
</feature>
<feature type="non-terminal residue" evidence="3">
    <location>
        <position position="291"/>
    </location>
</feature>
<accession>X1NNC3</accession>